<dbReference type="PANTHER" id="PTHR30154">
    <property type="entry name" value="LEUCINE-RESPONSIVE REGULATORY PROTEIN"/>
    <property type="match status" value="1"/>
</dbReference>
<evidence type="ECO:0000256" key="1">
    <source>
        <dbReference type="ARBA" id="ARBA00023015"/>
    </source>
</evidence>
<dbReference type="Gene3D" id="3.30.70.920">
    <property type="match status" value="1"/>
</dbReference>
<protein>
    <submittedName>
        <fullName evidence="5">Lrp/AsnC family transcriptional regulator</fullName>
    </submittedName>
</protein>
<evidence type="ECO:0000313" key="6">
    <source>
        <dbReference type="Proteomes" id="UP001589688"/>
    </source>
</evidence>
<dbReference type="InterPro" id="IPR036388">
    <property type="entry name" value="WH-like_DNA-bd_sf"/>
</dbReference>
<keyword evidence="2" id="KW-0238">DNA-binding</keyword>
<keyword evidence="3" id="KW-0804">Transcription</keyword>
<dbReference type="InterPro" id="IPR000485">
    <property type="entry name" value="AsnC-type_HTH_dom"/>
</dbReference>
<dbReference type="PRINTS" id="PR00033">
    <property type="entry name" value="HTHASNC"/>
</dbReference>
<dbReference type="InterPro" id="IPR019888">
    <property type="entry name" value="Tscrpt_reg_AsnC-like"/>
</dbReference>
<dbReference type="InterPro" id="IPR019887">
    <property type="entry name" value="Tscrpt_reg_AsnC/Lrp_C"/>
</dbReference>
<evidence type="ECO:0000313" key="5">
    <source>
        <dbReference type="EMBL" id="MFB9896404.1"/>
    </source>
</evidence>
<evidence type="ECO:0000259" key="4">
    <source>
        <dbReference type="PROSITE" id="PS50956"/>
    </source>
</evidence>
<dbReference type="RefSeq" id="WP_005846208.1">
    <property type="nucleotide sequence ID" value="NZ_JADU01000018.1"/>
</dbReference>
<dbReference type="Proteomes" id="UP001589688">
    <property type="component" value="Unassembled WGS sequence"/>
</dbReference>
<evidence type="ECO:0000256" key="3">
    <source>
        <dbReference type="ARBA" id="ARBA00023163"/>
    </source>
</evidence>
<dbReference type="PANTHER" id="PTHR30154:SF34">
    <property type="entry name" value="TRANSCRIPTIONAL REGULATOR AZLB"/>
    <property type="match status" value="1"/>
</dbReference>
<keyword evidence="6" id="KW-1185">Reference proteome</keyword>
<gene>
    <name evidence="5" type="ORF">ACFFK8_00820</name>
</gene>
<organism evidence="5 6">
    <name type="scientific">Hallella seregens ATCC 51272</name>
    <dbReference type="NCBI Taxonomy" id="1336250"/>
    <lineage>
        <taxon>Bacteria</taxon>
        <taxon>Pseudomonadati</taxon>
        <taxon>Bacteroidota</taxon>
        <taxon>Bacteroidia</taxon>
        <taxon>Bacteroidales</taxon>
        <taxon>Prevotellaceae</taxon>
        <taxon>Hallella</taxon>
    </lineage>
</organism>
<name>A0ABV5ZJN3_9BACT</name>
<dbReference type="Pfam" id="PF01037">
    <property type="entry name" value="AsnC_trans_reg"/>
    <property type="match status" value="1"/>
</dbReference>
<comment type="caution">
    <text evidence="5">The sequence shown here is derived from an EMBL/GenBank/DDBJ whole genome shotgun (WGS) entry which is preliminary data.</text>
</comment>
<reference evidence="5 6" key="1">
    <citation type="submission" date="2024-09" db="EMBL/GenBank/DDBJ databases">
        <authorList>
            <person name="Sun Q."/>
            <person name="Mori K."/>
        </authorList>
    </citation>
    <scope>NUCLEOTIDE SEQUENCE [LARGE SCALE GENOMIC DNA]</scope>
    <source>
        <strain evidence="5 6">ATCC 51272</strain>
    </source>
</reference>
<keyword evidence="1" id="KW-0805">Transcription regulation</keyword>
<dbReference type="InterPro" id="IPR011008">
    <property type="entry name" value="Dimeric_a/b-barrel"/>
</dbReference>
<evidence type="ECO:0000256" key="2">
    <source>
        <dbReference type="ARBA" id="ARBA00023125"/>
    </source>
</evidence>
<dbReference type="Gene3D" id="1.10.10.10">
    <property type="entry name" value="Winged helix-like DNA-binding domain superfamily/Winged helix DNA-binding domain"/>
    <property type="match status" value="1"/>
</dbReference>
<feature type="domain" description="HTH asnC-type" evidence="4">
    <location>
        <begin position="6"/>
        <end position="67"/>
    </location>
</feature>
<proteinExistence type="predicted"/>
<sequence>MARHQLDNLDKKILKLVVADARIPFLEVARACNVSGAAIHQRIQKLIKLGVIKGSEYIVNPEKIGYETCAYVGLYLQDPSSFDDVVEKLRQIPEVTECHYTTGGYDMFIKIYARNNHHMLNIIHDKLQPLGLSRSETIVSFNAVIDRQLPILDEEPAEADDDSADDE</sequence>
<dbReference type="SUPFAM" id="SSF46785">
    <property type="entry name" value="Winged helix' DNA-binding domain"/>
    <property type="match status" value="1"/>
</dbReference>
<dbReference type="Pfam" id="PF13404">
    <property type="entry name" value="HTH_AsnC-type"/>
    <property type="match status" value="1"/>
</dbReference>
<dbReference type="EMBL" id="JBHLZF010000001">
    <property type="protein sequence ID" value="MFB9896404.1"/>
    <property type="molecule type" value="Genomic_DNA"/>
</dbReference>
<accession>A0ABV5ZJN3</accession>
<dbReference type="SUPFAM" id="SSF54909">
    <property type="entry name" value="Dimeric alpha+beta barrel"/>
    <property type="match status" value="1"/>
</dbReference>
<dbReference type="SMART" id="SM00344">
    <property type="entry name" value="HTH_ASNC"/>
    <property type="match status" value="1"/>
</dbReference>
<dbReference type="InterPro" id="IPR036390">
    <property type="entry name" value="WH_DNA-bd_sf"/>
</dbReference>
<dbReference type="PROSITE" id="PS50956">
    <property type="entry name" value="HTH_ASNC_2"/>
    <property type="match status" value="1"/>
</dbReference>